<feature type="domain" description="AMP-binding enzyme C-terminal" evidence="2">
    <location>
        <begin position="408"/>
        <end position="483"/>
    </location>
</feature>
<dbReference type="InterPro" id="IPR050237">
    <property type="entry name" value="ATP-dep_AMP-bd_enzyme"/>
</dbReference>
<comment type="caution">
    <text evidence="3">The sequence shown here is derived from an EMBL/GenBank/DDBJ whole genome shotgun (WGS) entry which is preliminary data.</text>
</comment>
<name>A0A0K9XCJ1_9ACTN</name>
<dbReference type="RefSeq" id="WP_049717740.1">
    <property type="nucleotide sequence ID" value="NZ_LFXA01000013.1"/>
</dbReference>
<dbReference type="PATRIC" id="fig|1678637.3.peg.4405"/>
<dbReference type="SUPFAM" id="SSF56801">
    <property type="entry name" value="Acetyl-CoA synthetase-like"/>
    <property type="match status" value="1"/>
</dbReference>
<dbReference type="InterPro" id="IPR000873">
    <property type="entry name" value="AMP-dep_synth/lig_dom"/>
</dbReference>
<dbReference type="Gene3D" id="3.30.300.30">
    <property type="match status" value="1"/>
</dbReference>
<dbReference type="PANTHER" id="PTHR43767">
    <property type="entry name" value="LONG-CHAIN-FATTY-ACID--COA LIGASE"/>
    <property type="match status" value="1"/>
</dbReference>
<evidence type="ECO:0000259" key="2">
    <source>
        <dbReference type="Pfam" id="PF13193"/>
    </source>
</evidence>
<evidence type="ECO:0000313" key="4">
    <source>
        <dbReference type="Proteomes" id="UP000037288"/>
    </source>
</evidence>
<organism evidence="3 4">
    <name type="scientific">Streptomyces caatingaensis</name>
    <dbReference type="NCBI Taxonomy" id="1678637"/>
    <lineage>
        <taxon>Bacteria</taxon>
        <taxon>Bacillati</taxon>
        <taxon>Actinomycetota</taxon>
        <taxon>Actinomycetes</taxon>
        <taxon>Kitasatosporales</taxon>
        <taxon>Streptomycetaceae</taxon>
        <taxon>Streptomyces</taxon>
    </lineage>
</organism>
<reference evidence="4" key="1">
    <citation type="submission" date="2015-07" db="EMBL/GenBank/DDBJ databases">
        <title>Draft genome sequence of Streptomyces sp. CMAA 1322, a bacterium isolated from Caatinga biome, from dry forest semiarid of Brazil.</title>
        <authorList>
            <person name="Santos S.N."/>
            <person name="Gacesa R."/>
            <person name="Taketani R.G."/>
            <person name="Long P.F."/>
            <person name="Melo I.S."/>
        </authorList>
    </citation>
    <scope>NUCLEOTIDE SEQUENCE [LARGE SCALE GENOMIC DNA]</scope>
    <source>
        <strain evidence="4">CMAA 1322</strain>
    </source>
</reference>
<protein>
    <recommendedName>
        <fullName evidence="5">Long-chain fatty acid--CoA ligase</fullName>
    </recommendedName>
</protein>
<sequence>MWFSDILDRHCRQRGHAPAVVEGERGLTWLELRGAAHSVAARLSERGVRHGDRVAVYSRNRLEVVVSYFALAHLGAPFVPVNHAMSPAEFADAAERMDIRHVMGERRPVERLGPAEERTTVFDSVEFQETLVAGQAPPPSTAALEDPLAVLLTSGTTGRPKGVLQTAGALRQMTLSWLAQARADDTVRLLNLNSLAHGGVTVTFHYLAAGATLHLMREFQPRAVLRQITEQGVTHVWMVPQMLRFLMMAVGENARVPNRLREIMLGAAPIDQELLRGAREAFGCGFRNIYGMTEAGGTFCTWLSDSSLEETASVPLESSGRAVPGVRVEIHDEENRPLPDGEVGEVCVLAPGRMSHYVGDAAETGRTLVDGWVRTGDLGWMDGNGYVHLKDRKKDVIKRGGQNVFPAEVENAVAGFDGVADAAVIGVPDEVWGEVPLVFVVVREGAAFSPDALLTFLHGRLASYKLPREVRTVSGIPRNAAGKILRRVLAEQCGGAR</sequence>
<dbReference type="Pfam" id="PF00501">
    <property type="entry name" value="AMP-binding"/>
    <property type="match status" value="1"/>
</dbReference>
<dbReference type="Pfam" id="PF13193">
    <property type="entry name" value="AMP-binding_C"/>
    <property type="match status" value="1"/>
</dbReference>
<dbReference type="InterPro" id="IPR025110">
    <property type="entry name" value="AMP-bd_C"/>
</dbReference>
<dbReference type="Gene3D" id="3.40.50.12780">
    <property type="entry name" value="N-terminal domain of ligase-like"/>
    <property type="match status" value="1"/>
</dbReference>
<dbReference type="AlphaFoldDB" id="A0A0K9XCJ1"/>
<dbReference type="PROSITE" id="PS00455">
    <property type="entry name" value="AMP_BINDING"/>
    <property type="match status" value="1"/>
</dbReference>
<evidence type="ECO:0008006" key="5">
    <source>
        <dbReference type="Google" id="ProtNLM"/>
    </source>
</evidence>
<dbReference type="PANTHER" id="PTHR43767:SF1">
    <property type="entry name" value="NONRIBOSOMAL PEPTIDE SYNTHASE PES1 (EUROFUNG)-RELATED"/>
    <property type="match status" value="1"/>
</dbReference>
<dbReference type="InterPro" id="IPR045851">
    <property type="entry name" value="AMP-bd_C_sf"/>
</dbReference>
<evidence type="ECO:0000259" key="1">
    <source>
        <dbReference type="Pfam" id="PF00501"/>
    </source>
</evidence>
<dbReference type="GO" id="GO:0016878">
    <property type="term" value="F:acid-thiol ligase activity"/>
    <property type="evidence" value="ECO:0007669"/>
    <property type="project" value="UniProtKB-ARBA"/>
</dbReference>
<proteinExistence type="predicted"/>
<evidence type="ECO:0000313" key="3">
    <source>
        <dbReference type="EMBL" id="KNB50826.1"/>
    </source>
</evidence>
<dbReference type="InterPro" id="IPR020845">
    <property type="entry name" value="AMP-binding_CS"/>
</dbReference>
<dbReference type="STRING" id="1678637.AC230_20575"/>
<dbReference type="EMBL" id="LFXA01000013">
    <property type="protein sequence ID" value="KNB50826.1"/>
    <property type="molecule type" value="Genomic_DNA"/>
</dbReference>
<dbReference type="InterPro" id="IPR042099">
    <property type="entry name" value="ANL_N_sf"/>
</dbReference>
<dbReference type="OrthoDB" id="9803968at2"/>
<keyword evidence="4" id="KW-1185">Reference proteome</keyword>
<dbReference type="Proteomes" id="UP000037288">
    <property type="component" value="Unassembled WGS sequence"/>
</dbReference>
<accession>A0A0K9XCJ1</accession>
<feature type="domain" description="AMP-dependent synthetase/ligase" evidence="1">
    <location>
        <begin position="7"/>
        <end position="357"/>
    </location>
</feature>
<gene>
    <name evidence="3" type="ORF">AC230_20575</name>
</gene>